<dbReference type="GO" id="GO:0004016">
    <property type="term" value="F:adenylate cyclase activity"/>
    <property type="evidence" value="ECO:0007669"/>
    <property type="project" value="UniProtKB-ARBA"/>
</dbReference>
<dbReference type="PROSITE" id="PS50125">
    <property type="entry name" value="GUANYLATE_CYCLASE_2"/>
    <property type="match status" value="1"/>
</dbReference>
<dbReference type="InterPro" id="IPR029787">
    <property type="entry name" value="Nucleotide_cyclase"/>
</dbReference>
<feature type="compositionally biased region" description="Pro residues" evidence="3">
    <location>
        <begin position="1212"/>
        <end position="1221"/>
    </location>
</feature>
<feature type="domain" description="Guanylate cyclase" evidence="4">
    <location>
        <begin position="58"/>
        <end position="190"/>
    </location>
</feature>
<sequence length="1221" mass="130972">MSGHGSEAELEALDRGIDALEQQRAALGDAVVDTALAPLRERRRRLASRTGDRRKLVTVLFSDLVGSTPLTEAIGDEAMREVMRRYFGLWREVIETHGGQVEKFIGDAVVGVFGMERAREDDPHRAVRAAVAVRPALERLSRDVLVQHGHPLRTRVGIDTGEVVLGRFDELGDGDLVVVGGTVNRAARLQTAAPPDGILLSAATARHVRGSFGLREHGELDLRGLDRPVRTFLVHSAAEEGFWSTARGLEGISTRTVGRDLELQLLTRLFEDVLEERSSTVVTVLGDAGIGKSRLLADLESWLAGLSEPVWLLRGRADAVGDRAPHALLRSAFAERFAIRDTDTPAEVLSRWHEGMAAMGAGTVPGAEDLLGWLGFTVPSGAAPPEPATLQRRAWAAFDAAVRAMSVEAPVVLLLEDVHWADRPVLDLLVDLQAAPRPVPLLVVATSRPTLLEDHPHWGEGLPGQRTIRLQPLSRRETGMLVTEVLQRADAVPDWVRELAVEAAEGNPFFVEEIIAWLVDTGSIRTGPGSWTVLPEQVSTAAAPGTLRALLEARLDVLTPSERDLVDRASVIGRVFWDTAIEHLAPDRPAPTRETYEALRRREVVHRRPSSAFAQAEEFAFRHALLRDVAYDCLLTPERQRYHARAADWVREMAAASGRPDEHAASVAHHLLQAGQDDAAAGWLLRAARHAARTYANNEALGLLTRAVEVTRDEELLFEVLLEQESLLDRTGLREEQRGVLDRLDGVAGEDPGRRARVLLARGRWAFFHAEYADAARVAEEAARMAREAGLGEEEVEASVMRGRALAFAGEHAAARRQLETTLPMARDGGTPRLVGETLRLLGVVATNLHEEKVAVELLERSAEAFEDAGDDEGLALVSGQLGVVLMLGGRMAEARRHLERALAVFTASGHLLRQGTILGNITSIALDTGSLDEGLALARRSLELGETVDDVEGVVSSLLRLGEVERLTGSPGEARAHLVRAVDLGRQHGLHYFVAHALCSLSALALDQDDPAQALGSAREARVAAELSEVPVALAQSAAALGLAALAVGDAPVAVAALADAGERTRALGLRLETVEAQAMLAEAQLLAGRPDLAGSLARRALVAMGPDGPTPFGELHPGRGVVACHRVLSALQDPWAGYVGAVAGRVLARRSSMVSDAAVRERFLSGADCRALAAVASQCRLACDPAEEGDEAGEGDGPSHSEESVAAAGGPPPRGGSLR</sequence>
<dbReference type="GO" id="GO:0009190">
    <property type="term" value="P:cyclic nucleotide biosynthetic process"/>
    <property type="evidence" value="ECO:0007669"/>
    <property type="project" value="InterPro"/>
</dbReference>
<keyword evidence="2" id="KW-0067">ATP-binding</keyword>
<evidence type="ECO:0000256" key="3">
    <source>
        <dbReference type="SAM" id="MobiDB-lite"/>
    </source>
</evidence>
<dbReference type="EMBL" id="OBQK01000011">
    <property type="protein sequence ID" value="SOC57180.1"/>
    <property type="molecule type" value="Genomic_DNA"/>
</dbReference>
<dbReference type="PANTHER" id="PTHR16305">
    <property type="entry name" value="TESTICULAR SOLUBLE ADENYLYL CYCLASE"/>
    <property type="match status" value="1"/>
</dbReference>
<dbReference type="InterPro" id="IPR027417">
    <property type="entry name" value="P-loop_NTPase"/>
</dbReference>
<dbReference type="SUPFAM" id="SSF55073">
    <property type="entry name" value="Nucleotide cyclase"/>
    <property type="match status" value="1"/>
</dbReference>
<dbReference type="InterPro" id="IPR001054">
    <property type="entry name" value="A/G_cyclase"/>
</dbReference>
<dbReference type="GO" id="GO:0005737">
    <property type="term" value="C:cytoplasm"/>
    <property type="evidence" value="ECO:0007669"/>
    <property type="project" value="TreeGrafter"/>
</dbReference>
<dbReference type="Pfam" id="PF00211">
    <property type="entry name" value="Guanylate_cyc"/>
    <property type="match status" value="1"/>
</dbReference>
<dbReference type="InterPro" id="IPR041664">
    <property type="entry name" value="AAA_16"/>
</dbReference>
<dbReference type="SMART" id="SM00044">
    <property type="entry name" value="CYCc"/>
    <property type="match status" value="1"/>
</dbReference>
<evidence type="ECO:0000313" key="5">
    <source>
        <dbReference type="EMBL" id="SOC57180.1"/>
    </source>
</evidence>
<evidence type="ECO:0000259" key="4">
    <source>
        <dbReference type="PROSITE" id="PS50125"/>
    </source>
</evidence>
<dbReference type="PANTHER" id="PTHR16305:SF28">
    <property type="entry name" value="GUANYLATE CYCLASE DOMAIN-CONTAINING PROTEIN"/>
    <property type="match status" value="1"/>
</dbReference>
<accession>A0A285VSX6</accession>
<organism evidence="5 6">
    <name type="scientific">Ornithinimicrobium cerasi</name>
    <dbReference type="NCBI Taxonomy" id="2248773"/>
    <lineage>
        <taxon>Bacteria</taxon>
        <taxon>Bacillati</taxon>
        <taxon>Actinomycetota</taxon>
        <taxon>Actinomycetes</taxon>
        <taxon>Micrococcales</taxon>
        <taxon>Ornithinimicrobiaceae</taxon>
        <taxon>Ornithinimicrobium</taxon>
    </lineage>
</organism>
<proteinExistence type="predicted"/>
<keyword evidence="1" id="KW-0547">Nucleotide-binding</keyword>
<dbReference type="GO" id="GO:0035556">
    <property type="term" value="P:intracellular signal transduction"/>
    <property type="evidence" value="ECO:0007669"/>
    <property type="project" value="InterPro"/>
</dbReference>
<feature type="region of interest" description="Disordered" evidence="3">
    <location>
        <begin position="1188"/>
        <end position="1221"/>
    </location>
</feature>
<gene>
    <name evidence="5" type="ORF">SAMN05421879_11122</name>
</gene>
<dbReference type="SUPFAM" id="SSF52540">
    <property type="entry name" value="P-loop containing nucleoside triphosphate hydrolases"/>
    <property type="match status" value="1"/>
</dbReference>
<evidence type="ECO:0000256" key="2">
    <source>
        <dbReference type="ARBA" id="ARBA00022840"/>
    </source>
</evidence>
<dbReference type="Proteomes" id="UP000219688">
    <property type="component" value="Unassembled WGS sequence"/>
</dbReference>
<protein>
    <submittedName>
        <fullName evidence="5">Tetratricopeptide repeat-containing protein</fullName>
    </submittedName>
</protein>
<dbReference type="Gene3D" id="1.25.40.10">
    <property type="entry name" value="Tetratricopeptide repeat domain"/>
    <property type="match status" value="2"/>
</dbReference>
<reference evidence="6" key="1">
    <citation type="submission" date="2017-08" db="EMBL/GenBank/DDBJ databases">
        <authorList>
            <person name="Varghese N."/>
            <person name="Submissions S."/>
        </authorList>
    </citation>
    <scope>NUCLEOTIDE SEQUENCE [LARGE SCALE GENOMIC DNA]</scope>
    <source>
        <strain evidence="6">USBA17B2</strain>
    </source>
</reference>
<dbReference type="GO" id="GO:0005524">
    <property type="term" value="F:ATP binding"/>
    <property type="evidence" value="ECO:0007669"/>
    <property type="project" value="UniProtKB-KW"/>
</dbReference>
<name>A0A285VSX6_9MICO</name>
<dbReference type="Pfam" id="PF13191">
    <property type="entry name" value="AAA_16"/>
    <property type="match status" value="1"/>
</dbReference>
<keyword evidence="6" id="KW-1185">Reference proteome</keyword>
<dbReference type="AlphaFoldDB" id="A0A285VSX6"/>
<evidence type="ECO:0000256" key="1">
    <source>
        <dbReference type="ARBA" id="ARBA00022741"/>
    </source>
</evidence>
<dbReference type="Gene3D" id="3.30.70.1230">
    <property type="entry name" value="Nucleotide cyclase"/>
    <property type="match status" value="1"/>
</dbReference>
<dbReference type="RefSeq" id="WP_097188896.1">
    <property type="nucleotide sequence ID" value="NZ_OBQK01000011.1"/>
</dbReference>
<dbReference type="InterPro" id="IPR011990">
    <property type="entry name" value="TPR-like_helical_dom_sf"/>
</dbReference>
<dbReference type="SUPFAM" id="SSF48452">
    <property type="entry name" value="TPR-like"/>
    <property type="match status" value="2"/>
</dbReference>
<evidence type="ECO:0000313" key="6">
    <source>
        <dbReference type="Proteomes" id="UP000219688"/>
    </source>
</evidence>
<dbReference type="CDD" id="cd07302">
    <property type="entry name" value="CHD"/>
    <property type="match status" value="1"/>
</dbReference>